<dbReference type="RefSeq" id="WP_173085567.1">
    <property type="nucleotide sequence ID" value="NZ_BAABJB010000074.1"/>
</dbReference>
<evidence type="ECO:0000313" key="3">
    <source>
        <dbReference type="Proteomes" id="UP000482960"/>
    </source>
</evidence>
<reference evidence="2 3" key="1">
    <citation type="submission" date="2020-03" db="EMBL/GenBank/DDBJ databases">
        <title>Whole genome shotgun sequence of Phytohabitans rumicis NBRC 108638.</title>
        <authorList>
            <person name="Komaki H."/>
            <person name="Tamura T."/>
        </authorList>
    </citation>
    <scope>NUCLEOTIDE SEQUENCE [LARGE SCALE GENOMIC DNA]</scope>
    <source>
        <strain evidence="2 3">NBRC 108638</strain>
    </source>
</reference>
<dbReference type="EMBL" id="BLPG01000002">
    <property type="protein sequence ID" value="GFJ96073.1"/>
    <property type="molecule type" value="Genomic_DNA"/>
</dbReference>
<keyword evidence="1" id="KW-0472">Membrane</keyword>
<feature type="transmembrane region" description="Helical" evidence="1">
    <location>
        <begin position="31"/>
        <end position="55"/>
    </location>
</feature>
<comment type="caution">
    <text evidence="2">The sequence shown here is derived from an EMBL/GenBank/DDBJ whole genome shotgun (WGS) entry which is preliminary data.</text>
</comment>
<reference evidence="2 3" key="2">
    <citation type="submission" date="2020-03" db="EMBL/GenBank/DDBJ databases">
        <authorList>
            <person name="Ichikawa N."/>
            <person name="Kimura A."/>
            <person name="Kitahashi Y."/>
            <person name="Uohara A."/>
        </authorList>
    </citation>
    <scope>NUCLEOTIDE SEQUENCE [LARGE SCALE GENOMIC DNA]</scope>
    <source>
        <strain evidence="2 3">NBRC 108638</strain>
    </source>
</reference>
<sequence>MSRWPVLLVGAALVATATVEFLYYPLDIALWLLALVVVLGVWAAGLAAAVASLLFEFWRRGWRPAALLLAIAALGFTWIARTDLHLAYPQAYYWTHRPAFASGDRGEVRWMSLTSGIGYGYAYAPSAKRGQAIVMSATTVTATAALGDGWWWVITS</sequence>
<proteinExistence type="predicted"/>
<keyword evidence="1" id="KW-1133">Transmembrane helix</keyword>
<feature type="transmembrane region" description="Helical" evidence="1">
    <location>
        <begin position="67"/>
        <end position="88"/>
    </location>
</feature>
<gene>
    <name evidence="2" type="ORF">Prum_097150</name>
</gene>
<name>A0A6V8LFQ2_9ACTN</name>
<accession>A0A6V8LFQ2</accession>
<evidence type="ECO:0000256" key="1">
    <source>
        <dbReference type="SAM" id="Phobius"/>
    </source>
</evidence>
<feature type="transmembrane region" description="Helical" evidence="1">
    <location>
        <begin position="132"/>
        <end position="153"/>
    </location>
</feature>
<protein>
    <submittedName>
        <fullName evidence="2">Uncharacterized protein</fullName>
    </submittedName>
</protein>
<keyword evidence="3" id="KW-1185">Reference proteome</keyword>
<dbReference type="AlphaFoldDB" id="A0A6V8LFQ2"/>
<keyword evidence="1" id="KW-0812">Transmembrane</keyword>
<evidence type="ECO:0000313" key="2">
    <source>
        <dbReference type="EMBL" id="GFJ96073.1"/>
    </source>
</evidence>
<dbReference type="Proteomes" id="UP000482960">
    <property type="component" value="Unassembled WGS sequence"/>
</dbReference>
<organism evidence="2 3">
    <name type="scientific">Phytohabitans rumicis</name>
    <dbReference type="NCBI Taxonomy" id="1076125"/>
    <lineage>
        <taxon>Bacteria</taxon>
        <taxon>Bacillati</taxon>
        <taxon>Actinomycetota</taxon>
        <taxon>Actinomycetes</taxon>
        <taxon>Micromonosporales</taxon>
        <taxon>Micromonosporaceae</taxon>
    </lineage>
</organism>